<dbReference type="InterPro" id="IPR000182">
    <property type="entry name" value="GNAT_dom"/>
</dbReference>
<evidence type="ECO:0000256" key="1">
    <source>
        <dbReference type="ARBA" id="ARBA00022679"/>
    </source>
</evidence>
<protein>
    <submittedName>
        <fullName evidence="4">Acetyltransferase (GNAT) family protein</fullName>
    </submittedName>
</protein>
<evidence type="ECO:0000256" key="2">
    <source>
        <dbReference type="ARBA" id="ARBA00023315"/>
    </source>
</evidence>
<dbReference type="Gene3D" id="3.40.630.30">
    <property type="match status" value="1"/>
</dbReference>
<dbReference type="InterPro" id="IPR016181">
    <property type="entry name" value="Acyl_CoA_acyltransferase"/>
</dbReference>
<dbReference type="Proteomes" id="UP000189935">
    <property type="component" value="Chromosome I"/>
</dbReference>
<dbReference type="GO" id="GO:0016747">
    <property type="term" value="F:acyltransferase activity, transferring groups other than amino-acyl groups"/>
    <property type="evidence" value="ECO:0007669"/>
    <property type="project" value="InterPro"/>
</dbReference>
<reference evidence="4 5" key="1">
    <citation type="submission" date="2016-11" db="EMBL/GenBank/DDBJ databases">
        <authorList>
            <person name="Jaros S."/>
            <person name="Januszkiewicz K."/>
            <person name="Wedrychowicz H."/>
        </authorList>
    </citation>
    <scope>NUCLEOTIDE SEQUENCE [LARGE SCALE GENOMIC DNA]</scope>
    <source>
        <strain evidence="4 5">GAS499</strain>
    </source>
</reference>
<dbReference type="OrthoDB" id="8230331at2"/>
<dbReference type="SUPFAM" id="SSF55729">
    <property type="entry name" value="Acyl-CoA N-acyltransferases (Nat)"/>
    <property type="match status" value="1"/>
</dbReference>
<dbReference type="EMBL" id="LT670844">
    <property type="protein sequence ID" value="SHL85650.1"/>
    <property type="molecule type" value="Genomic_DNA"/>
</dbReference>
<dbReference type="Pfam" id="PF00583">
    <property type="entry name" value="Acetyltransf_1"/>
    <property type="match status" value="1"/>
</dbReference>
<evidence type="ECO:0000313" key="5">
    <source>
        <dbReference type="Proteomes" id="UP000189935"/>
    </source>
</evidence>
<dbReference type="PROSITE" id="PS51186">
    <property type="entry name" value="GNAT"/>
    <property type="match status" value="1"/>
</dbReference>
<name>A0A1M7E1T3_9BRAD</name>
<keyword evidence="1 4" id="KW-0808">Transferase</keyword>
<dbReference type="CDD" id="cd04301">
    <property type="entry name" value="NAT_SF"/>
    <property type="match status" value="1"/>
</dbReference>
<feature type="domain" description="N-acetyltransferase" evidence="3">
    <location>
        <begin position="23"/>
        <end position="161"/>
    </location>
</feature>
<dbReference type="InterPro" id="IPR050832">
    <property type="entry name" value="Bact_Acetyltransf"/>
</dbReference>
<keyword evidence="2" id="KW-0012">Acyltransferase</keyword>
<organism evidence="4 5">
    <name type="scientific">Bradyrhizobium lablabi</name>
    <dbReference type="NCBI Taxonomy" id="722472"/>
    <lineage>
        <taxon>Bacteria</taxon>
        <taxon>Pseudomonadati</taxon>
        <taxon>Pseudomonadota</taxon>
        <taxon>Alphaproteobacteria</taxon>
        <taxon>Hyphomicrobiales</taxon>
        <taxon>Nitrobacteraceae</taxon>
        <taxon>Bradyrhizobium</taxon>
    </lineage>
</organism>
<accession>A0A1M7E1T3</accession>
<evidence type="ECO:0000259" key="3">
    <source>
        <dbReference type="PROSITE" id="PS51186"/>
    </source>
</evidence>
<dbReference type="AlphaFoldDB" id="A0A1M7E1T3"/>
<dbReference type="PANTHER" id="PTHR43877">
    <property type="entry name" value="AMINOALKYLPHOSPHONATE N-ACETYLTRANSFERASE-RELATED-RELATED"/>
    <property type="match status" value="1"/>
</dbReference>
<sequence>MTIEVMQIAYHQQRNLSKSQMPYQIHEVNGVSFAATINAFNKLVPAWPELQQRHFTNGYWWFAYLDDKPVAFAGLVPFEPFPNIGYLKRCYVMPDHHGHGLQLRLMSAREVKAKQLGWTHLVSECRAENKFSVANFLKAGFELCEPEQPWEENSVYWVKRL</sequence>
<gene>
    <name evidence="4" type="ORF">SAMN05444159_7005</name>
</gene>
<proteinExistence type="predicted"/>
<dbReference type="RefSeq" id="WP_079544063.1">
    <property type="nucleotide sequence ID" value="NZ_LT670844.1"/>
</dbReference>
<evidence type="ECO:0000313" key="4">
    <source>
        <dbReference type="EMBL" id="SHL85650.1"/>
    </source>
</evidence>